<feature type="region of interest" description="Disordered" evidence="15">
    <location>
        <begin position="389"/>
        <end position="408"/>
    </location>
</feature>
<dbReference type="RefSeq" id="WP_168571627.1">
    <property type="nucleotide sequence ID" value="NZ_CP051167.1"/>
</dbReference>
<dbReference type="KEGG" id="oxy:HCG48_25165"/>
<dbReference type="EMBL" id="CP051167">
    <property type="protein sequence ID" value="QIZ73481.1"/>
    <property type="molecule type" value="Genomic_DNA"/>
</dbReference>
<dbReference type="GO" id="GO:0006811">
    <property type="term" value="P:monoatomic ion transport"/>
    <property type="evidence" value="ECO:0007669"/>
    <property type="project" value="UniProtKB-KW"/>
</dbReference>
<dbReference type="Gene3D" id="3.30.1950.10">
    <property type="entry name" value="wza like domain"/>
    <property type="match status" value="1"/>
</dbReference>
<dbReference type="Proteomes" id="UP000500857">
    <property type="component" value="Chromosome"/>
</dbReference>
<feature type="domain" description="SLBB" evidence="19">
    <location>
        <begin position="257"/>
        <end position="344"/>
    </location>
</feature>
<evidence type="ECO:0000259" key="18">
    <source>
        <dbReference type="Pfam" id="PF10531"/>
    </source>
</evidence>
<accession>A0A6H1U3S4</accession>
<keyword evidence="16" id="KW-1133">Transmembrane helix</keyword>
<reference evidence="20 21" key="1">
    <citation type="submission" date="2020-04" db="EMBL/GenBank/DDBJ databases">
        <authorList>
            <person name="Basu S."/>
            <person name="Maruthanayagam V."/>
            <person name="Chakraborty S."/>
            <person name="Pramanik A."/>
            <person name="Mukherjee J."/>
            <person name="Brink B."/>
        </authorList>
    </citation>
    <scope>NUCLEOTIDE SEQUENCE [LARGE SCALE GENOMIC DNA]</scope>
    <source>
        <strain evidence="20 21">AP17</strain>
    </source>
</reference>
<keyword evidence="8" id="KW-0625">Polysaccharide transport</keyword>
<evidence type="ECO:0000256" key="11">
    <source>
        <dbReference type="ARBA" id="ARBA00023136"/>
    </source>
</evidence>
<sequence length="615" mass="65388">MLNTSIAQTYKILRSSLYLLPGLISFIVLSAPLPAKSQTLPGLDLFNPGNPSCRGDNTPYTLGSGDRVQLDIFNVPEYSGENGQFQVLADGSLNLPLVGKVTVEGLTLQQAGALISQSYDRFLQRPELLTVSLLERRPLQIGIGGEVNRPGSYTMSVIGRADSEEATQIPTITGAIQRAGGITQAANITQIELRRKTGSVCTVNLSTLISQGSLQEDISLRDGDTIFIPTSTTVDPVATTQLATTSLAGQATQPINIIVVGEVTRPGAYTVTRVDEKGSLLTVTRALQTAGGINLSSDIRQIQVIRRPKTSNEPIPPIQVNLWQLLQGDRTQDIVLQEGDTIVVPTATNPNPAEVAQIASANFAANFSQPLNIAVVGEVNRPGTYTIAGSDVSSTGNEQTLEGPQTGGQLVGLPTVTRALKIAGGISPSANIRQIQVRRQTKAGTEQILVVDLWQLLQEGDLSQDTLLQQGDTIVVPTATNIDLAEAPQVAAASFSPNTIQVNIVGEVLNPGSVTLAPNSSLNQAILASGGFNNRRADEDEVELIRLNPNGTVSREKIPIDFAQGLDEETNPTLRNNDVIVVGRSGFAKTTDTIGTVFSPVFSAFGVFRFLNVLF</sequence>
<dbReference type="Gene3D" id="3.10.560.10">
    <property type="entry name" value="Outer membrane lipoprotein wza domain like"/>
    <property type="match status" value="4"/>
</dbReference>
<evidence type="ECO:0000256" key="8">
    <source>
        <dbReference type="ARBA" id="ARBA00023047"/>
    </source>
</evidence>
<dbReference type="PANTHER" id="PTHR33619:SF3">
    <property type="entry name" value="POLYSACCHARIDE EXPORT PROTEIN GFCE-RELATED"/>
    <property type="match status" value="1"/>
</dbReference>
<comment type="similarity">
    <text evidence="2">Belongs to the BexD/CtrA/VexA family.</text>
</comment>
<evidence type="ECO:0000259" key="19">
    <source>
        <dbReference type="Pfam" id="PF22461"/>
    </source>
</evidence>
<name>A0A6H1U3S4_9CYAN</name>
<evidence type="ECO:0000256" key="9">
    <source>
        <dbReference type="ARBA" id="ARBA00023065"/>
    </source>
</evidence>
<dbReference type="GO" id="GO:0015288">
    <property type="term" value="F:porin activity"/>
    <property type="evidence" value="ECO:0007669"/>
    <property type="project" value="UniProtKB-KW"/>
</dbReference>
<keyword evidence="21" id="KW-1185">Reference proteome</keyword>
<keyword evidence="7" id="KW-0732">Signal</keyword>
<keyword evidence="14" id="KW-0449">Lipoprotein</keyword>
<feature type="compositionally biased region" description="Polar residues" evidence="15">
    <location>
        <begin position="391"/>
        <end position="403"/>
    </location>
</feature>
<protein>
    <submittedName>
        <fullName evidence="20">Sugar transporter</fullName>
    </submittedName>
</protein>
<proteinExistence type="inferred from homology"/>
<keyword evidence="4" id="KW-1134">Transmembrane beta strand</keyword>
<evidence type="ECO:0000256" key="7">
    <source>
        <dbReference type="ARBA" id="ARBA00022729"/>
    </source>
</evidence>
<keyword evidence="12" id="KW-0564">Palmitate</keyword>
<evidence type="ECO:0000256" key="4">
    <source>
        <dbReference type="ARBA" id="ARBA00022452"/>
    </source>
</evidence>
<keyword evidence="11 16" id="KW-0472">Membrane</keyword>
<feature type="domain" description="SLBB" evidence="19">
    <location>
        <begin position="142"/>
        <end position="228"/>
    </location>
</feature>
<dbReference type="PANTHER" id="PTHR33619">
    <property type="entry name" value="POLYSACCHARIDE EXPORT PROTEIN GFCE-RELATED"/>
    <property type="match status" value="1"/>
</dbReference>
<evidence type="ECO:0000256" key="16">
    <source>
        <dbReference type="SAM" id="Phobius"/>
    </source>
</evidence>
<evidence type="ECO:0000313" key="21">
    <source>
        <dbReference type="Proteomes" id="UP000500857"/>
    </source>
</evidence>
<comment type="subcellular location">
    <subcellularLocation>
        <location evidence="1">Cell outer membrane</location>
        <topology evidence="1">Multi-pass membrane protein</topology>
    </subcellularLocation>
</comment>
<dbReference type="InterPro" id="IPR019554">
    <property type="entry name" value="Soluble_ligand-bd"/>
</dbReference>
<dbReference type="Pfam" id="PF10531">
    <property type="entry name" value="SLBB"/>
    <property type="match status" value="1"/>
</dbReference>
<keyword evidence="3" id="KW-0813">Transport</keyword>
<dbReference type="GO" id="GO:0015159">
    <property type="term" value="F:polysaccharide transmembrane transporter activity"/>
    <property type="evidence" value="ECO:0007669"/>
    <property type="project" value="InterPro"/>
</dbReference>
<keyword evidence="10" id="KW-0626">Porin</keyword>
<dbReference type="InterPro" id="IPR003715">
    <property type="entry name" value="Poly_export_N"/>
</dbReference>
<dbReference type="GO" id="GO:0009279">
    <property type="term" value="C:cell outer membrane"/>
    <property type="evidence" value="ECO:0007669"/>
    <property type="project" value="UniProtKB-SubCell"/>
</dbReference>
<evidence type="ECO:0000256" key="3">
    <source>
        <dbReference type="ARBA" id="ARBA00022448"/>
    </source>
</evidence>
<keyword evidence="13" id="KW-0998">Cell outer membrane</keyword>
<evidence type="ECO:0000256" key="2">
    <source>
        <dbReference type="ARBA" id="ARBA00009450"/>
    </source>
</evidence>
<feature type="domain" description="Soluble ligand binding" evidence="18">
    <location>
        <begin position="502"/>
        <end position="553"/>
    </location>
</feature>
<dbReference type="InterPro" id="IPR054765">
    <property type="entry name" value="SLBB_dom"/>
</dbReference>
<feature type="domain" description="Polysaccharide export protein N-terminal" evidence="17">
    <location>
        <begin position="57"/>
        <end position="128"/>
    </location>
</feature>
<evidence type="ECO:0000256" key="13">
    <source>
        <dbReference type="ARBA" id="ARBA00023237"/>
    </source>
</evidence>
<dbReference type="Pfam" id="PF22461">
    <property type="entry name" value="SLBB_2"/>
    <property type="match status" value="2"/>
</dbReference>
<dbReference type="InterPro" id="IPR049712">
    <property type="entry name" value="Poly_export"/>
</dbReference>
<keyword evidence="9" id="KW-0406">Ion transport</keyword>
<evidence type="ECO:0000313" key="20">
    <source>
        <dbReference type="EMBL" id="QIZ73481.1"/>
    </source>
</evidence>
<evidence type="ECO:0000256" key="14">
    <source>
        <dbReference type="ARBA" id="ARBA00023288"/>
    </source>
</evidence>
<evidence type="ECO:0000256" key="15">
    <source>
        <dbReference type="SAM" id="MobiDB-lite"/>
    </source>
</evidence>
<dbReference type="Pfam" id="PF02563">
    <property type="entry name" value="Poly_export"/>
    <property type="match status" value="1"/>
</dbReference>
<gene>
    <name evidence="20" type="ORF">HCG48_25165</name>
</gene>
<evidence type="ECO:0000256" key="10">
    <source>
        <dbReference type="ARBA" id="ARBA00023114"/>
    </source>
</evidence>
<keyword evidence="5 20" id="KW-0762">Sugar transport</keyword>
<feature type="transmembrane region" description="Helical" evidence="16">
    <location>
        <begin position="12"/>
        <end position="33"/>
    </location>
</feature>
<keyword evidence="6 16" id="KW-0812">Transmembrane</keyword>
<evidence type="ECO:0000259" key="17">
    <source>
        <dbReference type="Pfam" id="PF02563"/>
    </source>
</evidence>
<evidence type="ECO:0000256" key="12">
    <source>
        <dbReference type="ARBA" id="ARBA00023139"/>
    </source>
</evidence>
<dbReference type="AlphaFoldDB" id="A0A6H1U3S4"/>
<evidence type="ECO:0000256" key="1">
    <source>
        <dbReference type="ARBA" id="ARBA00004571"/>
    </source>
</evidence>
<dbReference type="GO" id="GO:0046930">
    <property type="term" value="C:pore complex"/>
    <property type="evidence" value="ECO:0007669"/>
    <property type="project" value="UniProtKB-KW"/>
</dbReference>
<evidence type="ECO:0000256" key="5">
    <source>
        <dbReference type="ARBA" id="ARBA00022597"/>
    </source>
</evidence>
<evidence type="ECO:0000256" key="6">
    <source>
        <dbReference type="ARBA" id="ARBA00022692"/>
    </source>
</evidence>
<organism evidence="20 21">
    <name type="scientific">Oxynema aestuarii AP17</name>
    <dbReference type="NCBI Taxonomy" id="2064643"/>
    <lineage>
        <taxon>Bacteria</taxon>
        <taxon>Bacillati</taxon>
        <taxon>Cyanobacteriota</taxon>
        <taxon>Cyanophyceae</taxon>
        <taxon>Oscillatoriophycideae</taxon>
        <taxon>Oscillatoriales</taxon>
        <taxon>Oscillatoriaceae</taxon>
        <taxon>Oxynema</taxon>
        <taxon>Oxynema aestuarii</taxon>
    </lineage>
</organism>